<feature type="region of interest" description="Disordered" evidence="1">
    <location>
        <begin position="49"/>
        <end position="68"/>
    </location>
</feature>
<proteinExistence type="predicted"/>
<comment type="caution">
    <text evidence="2">The sequence shown here is derived from an EMBL/GenBank/DDBJ whole genome shotgun (WGS) entry which is preliminary data.</text>
</comment>
<gene>
    <name evidence="2" type="ORF">AVEN_85861_1</name>
</gene>
<name>A0A4Y2KT20_ARAVE</name>
<evidence type="ECO:0000313" key="2">
    <source>
        <dbReference type="EMBL" id="GBN04486.1"/>
    </source>
</evidence>
<reference evidence="2 3" key="1">
    <citation type="journal article" date="2019" name="Sci. Rep.">
        <title>Orb-weaving spider Araneus ventricosus genome elucidates the spidroin gene catalogue.</title>
        <authorList>
            <person name="Kono N."/>
            <person name="Nakamura H."/>
            <person name="Ohtoshi R."/>
            <person name="Moran D.A.P."/>
            <person name="Shinohara A."/>
            <person name="Yoshida Y."/>
            <person name="Fujiwara M."/>
            <person name="Mori M."/>
            <person name="Tomita M."/>
            <person name="Arakawa K."/>
        </authorList>
    </citation>
    <scope>NUCLEOTIDE SEQUENCE [LARGE SCALE GENOMIC DNA]</scope>
</reference>
<dbReference type="AlphaFoldDB" id="A0A4Y2KT20"/>
<keyword evidence="3" id="KW-1185">Reference proteome</keyword>
<evidence type="ECO:0000256" key="1">
    <source>
        <dbReference type="SAM" id="MobiDB-lite"/>
    </source>
</evidence>
<evidence type="ECO:0000313" key="3">
    <source>
        <dbReference type="Proteomes" id="UP000499080"/>
    </source>
</evidence>
<dbReference type="EMBL" id="BGPR01004888">
    <property type="protein sequence ID" value="GBN04486.1"/>
    <property type="molecule type" value="Genomic_DNA"/>
</dbReference>
<sequence length="89" mass="10256">MFAPPTYDFPCNWPGGRLPTYIRFYVQLAGRTFVPNYARFSVQRVRIHGGSSTDSGFEPTATKPRPYSDTQMHLEVNDIIQQSAFLIYY</sequence>
<accession>A0A4Y2KT20</accession>
<dbReference type="Proteomes" id="UP000499080">
    <property type="component" value="Unassembled WGS sequence"/>
</dbReference>
<protein>
    <submittedName>
        <fullName evidence="2">Uncharacterized protein</fullName>
    </submittedName>
</protein>
<organism evidence="2 3">
    <name type="scientific">Araneus ventricosus</name>
    <name type="common">Orbweaver spider</name>
    <name type="synonym">Epeira ventricosa</name>
    <dbReference type="NCBI Taxonomy" id="182803"/>
    <lineage>
        <taxon>Eukaryota</taxon>
        <taxon>Metazoa</taxon>
        <taxon>Ecdysozoa</taxon>
        <taxon>Arthropoda</taxon>
        <taxon>Chelicerata</taxon>
        <taxon>Arachnida</taxon>
        <taxon>Araneae</taxon>
        <taxon>Araneomorphae</taxon>
        <taxon>Entelegynae</taxon>
        <taxon>Araneoidea</taxon>
        <taxon>Araneidae</taxon>
        <taxon>Araneus</taxon>
    </lineage>
</organism>